<gene>
    <name evidence="1" type="ORF">CC80DRAFT_129479</name>
</gene>
<keyword evidence="2" id="KW-1185">Reference proteome</keyword>
<dbReference type="EMBL" id="ML977000">
    <property type="protein sequence ID" value="KAF1954169.1"/>
    <property type="molecule type" value="Genomic_DNA"/>
</dbReference>
<accession>A0A6A5TR21</accession>
<name>A0A6A5TR21_9PLEO</name>
<reference evidence="1" key="1">
    <citation type="journal article" date="2020" name="Stud. Mycol.">
        <title>101 Dothideomycetes genomes: a test case for predicting lifestyles and emergence of pathogens.</title>
        <authorList>
            <person name="Haridas S."/>
            <person name="Albert R."/>
            <person name="Binder M."/>
            <person name="Bloem J."/>
            <person name="Labutti K."/>
            <person name="Salamov A."/>
            <person name="Andreopoulos B."/>
            <person name="Baker S."/>
            <person name="Barry K."/>
            <person name="Bills G."/>
            <person name="Bluhm B."/>
            <person name="Cannon C."/>
            <person name="Castanera R."/>
            <person name="Culley D."/>
            <person name="Daum C."/>
            <person name="Ezra D."/>
            <person name="Gonzalez J."/>
            <person name="Henrissat B."/>
            <person name="Kuo A."/>
            <person name="Liang C."/>
            <person name="Lipzen A."/>
            <person name="Lutzoni F."/>
            <person name="Magnuson J."/>
            <person name="Mondo S."/>
            <person name="Nolan M."/>
            <person name="Ohm R."/>
            <person name="Pangilinan J."/>
            <person name="Park H.-J."/>
            <person name="Ramirez L."/>
            <person name="Alfaro M."/>
            <person name="Sun H."/>
            <person name="Tritt A."/>
            <person name="Yoshinaga Y."/>
            <person name="Zwiers L.-H."/>
            <person name="Turgeon B."/>
            <person name="Goodwin S."/>
            <person name="Spatafora J."/>
            <person name="Crous P."/>
            <person name="Grigoriev I."/>
        </authorList>
    </citation>
    <scope>NUCLEOTIDE SEQUENCE</scope>
    <source>
        <strain evidence="1">CBS 675.92</strain>
    </source>
</reference>
<sequence length="59" mass="6263">MKSLPGCKRVDRVCGGAGTAKKKAISGMSICCILLGTLAVRTSVRPGGFKNARRTRNLR</sequence>
<dbReference type="AlphaFoldDB" id="A0A6A5TR21"/>
<organism evidence="1 2">
    <name type="scientific">Byssothecium circinans</name>
    <dbReference type="NCBI Taxonomy" id="147558"/>
    <lineage>
        <taxon>Eukaryota</taxon>
        <taxon>Fungi</taxon>
        <taxon>Dikarya</taxon>
        <taxon>Ascomycota</taxon>
        <taxon>Pezizomycotina</taxon>
        <taxon>Dothideomycetes</taxon>
        <taxon>Pleosporomycetidae</taxon>
        <taxon>Pleosporales</taxon>
        <taxon>Massarineae</taxon>
        <taxon>Massarinaceae</taxon>
        <taxon>Byssothecium</taxon>
    </lineage>
</organism>
<evidence type="ECO:0000313" key="1">
    <source>
        <dbReference type="EMBL" id="KAF1954169.1"/>
    </source>
</evidence>
<evidence type="ECO:0000313" key="2">
    <source>
        <dbReference type="Proteomes" id="UP000800035"/>
    </source>
</evidence>
<dbReference type="Proteomes" id="UP000800035">
    <property type="component" value="Unassembled WGS sequence"/>
</dbReference>
<protein>
    <submittedName>
        <fullName evidence="1">Uncharacterized protein</fullName>
    </submittedName>
</protein>
<proteinExistence type="predicted"/>